<keyword evidence="4 6" id="KW-0371">Homeobox</keyword>
<feature type="compositionally biased region" description="Low complexity" evidence="8">
    <location>
        <begin position="610"/>
        <end position="621"/>
    </location>
</feature>
<feature type="region of interest" description="Disordered" evidence="8">
    <location>
        <begin position="767"/>
        <end position="803"/>
    </location>
</feature>
<feature type="compositionally biased region" description="Polar residues" evidence="8">
    <location>
        <begin position="250"/>
        <end position="268"/>
    </location>
</feature>
<proteinExistence type="predicted"/>
<comment type="subcellular location">
    <subcellularLocation>
        <location evidence="1 6 7">Nucleus</location>
    </subcellularLocation>
</comment>
<evidence type="ECO:0000313" key="11">
    <source>
        <dbReference type="Proteomes" id="UP001194696"/>
    </source>
</evidence>
<organism evidence="10 11">
    <name type="scientific">Linnemannia gamsii</name>
    <dbReference type="NCBI Taxonomy" id="64522"/>
    <lineage>
        <taxon>Eukaryota</taxon>
        <taxon>Fungi</taxon>
        <taxon>Fungi incertae sedis</taxon>
        <taxon>Mucoromycota</taxon>
        <taxon>Mortierellomycotina</taxon>
        <taxon>Mortierellomycetes</taxon>
        <taxon>Mortierellales</taxon>
        <taxon>Mortierellaceae</taxon>
        <taxon>Linnemannia</taxon>
    </lineage>
</organism>
<name>A0ABQ7JZ71_9FUNG</name>
<sequence length="1019" mass="110888">MSRTSTTATAPATKPAPIMSIPDMQKVVETFDWESANNIPQETDDRTQLVPSASPVLELSSDYAPSLRLAEEINQINQINQIRQMKVGTLSPSILPTAASSGISATSISVGISTLLAQTAASASLATTSATATTATTATTSTTQKVPTTSLRKSSLPISMKPATETFAGSVTPTSLPSPPSTNQELVFSSIRNNPCPTSTTQLFRFKSTSFKQHEEEIVVKVESTDLPMTPPSSQEFQEPHDDPLESSFEYGSTLESNGHHNSGTSIQRQDRAHHHHQHQHQQSFHPFDRITSGAPKKTLNWVNAVPSHFSTSPTGQPRKRRRRTNREELEILEDAFAKNLLPDAATRQELGERLGMSVRAVQIWFQNRRQTLRKKSISGSGVGGVNQGGSEDDLSRSDGERSNCGGSESHRRSSGDSNISASPVLLPSCGHEHVSRLVSRSCSDLMSSPPPAGSLMRSPSLSRADTRSALPTSVSPLTLPLVSPPLKPVALFKSPPPQAHYGLTKDSAVESDHLVAVKAEEAEEILHKGLTVTKSAQELTDAKPADRHLNMLQEAKRRSGHGNNPVMATWSEKSSKPILNSLSSLSGSPPSGTTFFPATKSATISVNRSLSTPTIPSSSSGTDYTRQPLSIPSQSHSRSAAPKSARKHRSMPESLSNSSSNRCNPPYPRTMSLMEQVINRQKQQHQSHSHQHHHPRPPPSNFKQSTLSRTGKHTIDSVANRASKSFLASVLPSSTTSTLSSTGISTAELARRLQVVMGNGFKRIQSQSKLTSPVSPTAATPTPATSSPTTPTVTVTRPTTGQPAMRARRLSIGQNLFDSDTEDEKPSKISTPPWKLVQHRHQQRQPELRPFPPRKTLTHQAQKRIARTQMTPSNGDETDEEDFREQAKKRASMTKSFAKSFDLGMEQKSLQQHQRQRQHSQDSWSGVHKMPRKVLRTSMSLITSSPTREYGVELEHSLRSSPSSFSIRERNHSWGGIDPTDKLSSPLSGAATAVVEADDMNMDEIECANVLAGLGWGR</sequence>
<dbReference type="CDD" id="cd00086">
    <property type="entry name" value="homeodomain"/>
    <property type="match status" value="1"/>
</dbReference>
<feature type="compositionally biased region" description="Low complexity" evidence="8">
    <location>
        <begin position="653"/>
        <end position="665"/>
    </location>
</feature>
<feature type="region of interest" description="Disordered" evidence="8">
    <location>
        <begin position="223"/>
        <end position="293"/>
    </location>
</feature>
<evidence type="ECO:0000256" key="3">
    <source>
        <dbReference type="ARBA" id="ARBA00023125"/>
    </source>
</evidence>
<feature type="compositionally biased region" description="Polar residues" evidence="8">
    <location>
        <begin position="145"/>
        <end position="157"/>
    </location>
</feature>
<evidence type="ECO:0000256" key="4">
    <source>
        <dbReference type="ARBA" id="ARBA00023155"/>
    </source>
</evidence>
<dbReference type="Pfam" id="PF00046">
    <property type="entry name" value="Homeodomain"/>
    <property type="match status" value="1"/>
</dbReference>
<feature type="region of interest" description="Disordered" evidence="8">
    <location>
        <begin position="442"/>
        <end position="466"/>
    </location>
</feature>
<feature type="region of interest" description="Disordered" evidence="8">
    <location>
        <begin position="818"/>
        <end position="888"/>
    </location>
</feature>
<evidence type="ECO:0000259" key="9">
    <source>
        <dbReference type="PROSITE" id="PS50071"/>
    </source>
</evidence>
<dbReference type="SUPFAM" id="SSF46689">
    <property type="entry name" value="Homeodomain-like"/>
    <property type="match status" value="1"/>
</dbReference>
<dbReference type="InterPro" id="IPR009057">
    <property type="entry name" value="Homeodomain-like_sf"/>
</dbReference>
<dbReference type="SMART" id="SM00389">
    <property type="entry name" value="HOX"/>
    <property type="match status" value="1"/>
</dbReference>
<evidence type="ECO:0000256" key="1">
    <source>
        <dbReference type="ARBA" id="ARBA00004123"/>
    </source>
</evidence>
<evidence type="ECO:0000256" key="5">
    <source>
        <dbReference type="ARBA" id="ARBA00023242"/>
    </source>
</evidence>
<feature type="region of interest" description="Disordered" evidence="8">
    <location>
        <begin position="608"/>
        <end position="709"/>
    </location>
</feature>
<reference evidence="10 11" key="1">
    <citation type="journal article" date="2020" name="Fungal Divers.">
        <title>Resolving the Mortierellaceae phylogeny through synthesis of multi-gene phylogenetics and phylogenomics.</title>
        <authorList>
            <person name="Vandepol N."/>
            <person name="Liber J."/>
            <person name="Desiro A."/>
            <person name="Na H."/>
            <person name="Kennedy M."/>
            <person name="Barry K."/>
            <person name="Grigoriev I.V."/>
            <person name="Miller A.N."/>
            <person name="O'Donnell K."/>
            <person name="Stajich J.E."/>
            <person name="Bonito G."/>
        </authorList>
    </citation>
    <scope>NUCLEOTIDE SEQUENCE [LARGE SCALE GENOMIC DNA]</scope>
    <source>
        <strain evidence="10 11">AD045</strain>
    </source>
</reference>
<feature type="compositionally biased region" description="Polar residues" evidence="8">
    <location>
        <begin position="622"/>
        <end position="639"/>
    </location>
</feature>
<dbReference type="PANTHER" id="PTHR45793">
    <property type="entry name" value="HOMEOBOX PROTEIN"/>
    <property type="match status" value="1"/>
</dbReference>
<keyword evidence="11" id="KW-1185">Reference proteome</keyword>
<feature type="region of interest" description="Disordered" evidence="8">
    <location>
        <begin position="375"/>
        <end position="425"/>
    </location>
</feature>
<accession>A0ABQ7JZ71</accession>
<evidence type="ECO:0000256" key="2">
    <source>
        <dbReference type="ARBA" id="ARBA00022473"/>
    </source>
</evidence>
<feature type="compositionally biased region" description="Low complexity" evidence="8">
    <location>
        <begin position="128"/>
        <end position="144"/>
    </location>
</feature>
<feature type="compositionally biased region" description="Basic residues" evidence="8">
    <location>
        <begin position="683"/>
        <end position="697"/>
    </location>
</feature>
<feature type="domain" description="Homeobox" evidence="9">
    <location>
        <begin position="316"/>
        <end position="376"/>
    </location>
</feature>
<feature type="compositionally biased region" description="Low complexity" evidence="8">
    <location>
        <begin position="772"/>
        <end position="801"/>
    </location>
</feature>
<dbReference type="InterPro" id="IPR001356">
    <property type="entry name" value="HD"/>
</dbReference>
<dbReference type="Proteomes" id="UP001194696">
    <property type="component" value="Unassembled WGS sequence"/>
</dbReference>
<evidence type="ECO:0000256" key="8">
    <source>
        <dbReference type="SAM" id="MobiDB-lite"/>
    </source>
</evidence>
<evidence type="ECO:0000256" key="6">
    <source>
        <dbReference type="PROSITE-ProRule" id="PRU00108"/>
    </source>
</evidence>
<comment type="caution">
    <text evidence="10">The sequence shown here is derived from an EMBL/GenBank/DDBJ whole genome shotgun (WGS) entry which is preliminary data.</text>
</comment>
<dbReference type="Gene3D" id="1.10.10.60">
    <property type="entry name" value="Homeodomain-like"/>
    <property type="match status" value="1"/>
</dbReference>
<feature type="DNA-binding region" description="Homeobox" evidence="6">
    <location>
        <begin position="318"/>
        <end position="377"/>
    </location>
</feature>
<feature type="region of interest" description="Disordered" evidence="8">
    <location>
        <begin position="128"/>
        <end position="158"/>
    </location>
</feature>
<dbReference type="EMBL" id="JAAAIM010000476">
    <property type="protein sequence ID" value="KAG0287609.1"/>
    <property type="molecule type" value="Genomic_DNA"/>
</dbReference>
<dbReference type="PANTHER" id="PTHR45793:SF5">
    <property type="entry name" value="HOMEOTIC PROTEIN OCELLILESS"/>
    <property type="match status" value="1"/>
</dbReference>
<keyword evidence="3 6" id="KW-0238">DNA-binding</keyword>
<dbReference type="PROSITE" id="PS50071">
    <property type="entry name" value="HOMEOBOX_2"/>
    <property type="match status" value="1"/>
</dbReference>
<keyword evidence="2" id="KW-0217">Developmental protein</keyword>
<gene>
    <name evidence="10" type="ORF">BGZ96_008484</name>
</gene>
<evidence type="ECO:0000313" key="10">
    <source>
        <dbReference type="EMBL" id="KAG0287609.1"/>
    </source>
</evidence>
<keyword evidence="5 6" id="KW-0539">Nucleus</keyword>
<evidence type="ECO:0000256" key="7">
    <source>
        <dbReference type="RuleBase" id="RU000682"/>
    </source>
</evidence>
<feature type="region of interest" description="Disordered" evidence="8">
    <location>
        <begin position="908"/>
        <end position="929"/>
    </location>
</feature>
<protein>
    <recommendedName>
        <fullName evidence="9">Homeobox domain-containing protein</fullName>
    </recommendedName>
</protein>